<dbReference type="Gene3D" id="2.60.40.10">
    <property type="entry name" value="Immunoglobulins"/>
    <property type="match status" value="2"/>
</dbReference>
<accession>A0AAQ4FNT0</accession>
<dbReference type="PROSITE" id="PS50853">
    <property type="entry name" value="FN3"/>
    <property type="match status" value="2"/>
</dbReference>
<name>A0AAQ4FNT0_AMBAM</name>
<dbReference type="InterPro" id="IPR013783">
    <property type="entry name" value="Ig-like_fold"/>
</dbReference>
<evidence type="ECO:0000259" key="1">
    <source>
        <dbReference type="PROSITE" id="PS50853"/>
    </source>
</evidence>
<dbReference type="PANTHER" id="PTHR26391:SF18">
    <property type="entry name" value="PROTEIN KINASE RECEPTOR TIE-1, PUTATIVE-RELATED"/>
    <property type="match status" value="1"/>
</dbReference>
<dbReference type="SUPFAM" id="SSF49265">
    <property type="entry name" value="Fibronectin type III"/>
    <property type="match status" value="1"/>
</dbReference>
<protein>
    <recommendedName>
        <fullName evidence="1">Fibronectin type-III domain-containing protein</fullName>
    </recommendedName>
</protein>
<dbReference type="InterPro" id="IPR003961">
    <property type="entry name" value="FN3_dom"/>
</dbReference>
<dbReference type="Pfam" id="PF00041">
    <property type="entry name" value="fn3"/>
    <property type="match status" value="1"/>
</dbReference>
<dbReference type="PANTHER" id="PTHR26391">
    <property type="entry name" value="INACTIVE TYROSINE-PROTEIN KINASE 7"/>
    <property type="match status" value="1"/>
</dbReference>
<comment type="caution">
    <text evidence="2">The sequence shown here is derived from an EMBL/GenBank/DDBJ whole genome shotgun (WGS) entry which is preliminary data.</text>
</comment>
<dbReference type="CDD" id="cd00063">
    <property type="entry name" value="FN3"/>
    <property type="match status" value="2"/>
</dbReference>
<dbReference type="EMBL" id="JARKHS020000819">
    <property type="protein sequence ID" value="KAK8788421.1"/>
    <property type="molecule type" value="Genomic_DNA"/>
</dbReference>
<feature type="non-terminal residue" evidence="2">
    <location>
        <position position="223"/>
    </location>
</feature>
<evidence type="ECO:0000313" key="3">
    <source>
        <dbReference type="Proteomes" id="UP001321473"/>
    </source>
</evidence>
<feature type="domain" description="Fibronectin type-III" evidence="1">
    <location>
        <begin position="123"/>
        <end position="223"/>
    </location>
</feature>
<organism evidence="2 3">
    <name type="scientific">Amblyomma americanum</name>
    <name type="common">Lone star tick</name>
    <dbReference type="NCBI Taxonomy" id="6943"/>
    <lineage>
        <taxon>Eukaryota</taxon>
        <taxon>Metazoa</taxon>
        <taxon>Ecdysozoa</taxon>
        <taxon>Arthropoda</taxon>
        <taxon>Chelicerata</taxon>
        <taxon>Arachnida</taxon>
        <taxon>Acari</taxon>
        <taxon>Parasitiformes</taxon>
        <taxon>Ixodida</taxon>
        <taxon>Ixodoidea</taxon>
        <taxon>Ixodidae</taxon>
        <taxon>Amblyomminae</taxon>
        <taxon>Amblyomma</taxon>
    </lineage>
</organism>
<dbReference type="InterPro" id="IPR036116">
    <property type="entry name" value="FN3_sf"/>
</dbReference>
<dbReference type="SMART" id="SM00060">
    <property type="entry name" value="FN3"/>
    <property type="match status" value="2"/>
</dbReference>
<evidence type="ECO:0000313" key="2">
    <source>
        <dbReference type="EMBL" id="KAK8788421.1"/>
    </source>
</evidence>
<keyword evidence="3" id="KW-1185">Reference proteome</keyword>
<sequence length="223" mass="24784">MFKARTTQLILRSSPVLRSRPFVSSVTEDAATVIFRRWDSKNDIGVGTPREYRIQYRVVPGTTWQSKTVSATSSEMYAVLVNGLMVGAEYEVRILVVTEDGLYTEQDAKATRFQTQCGVPKIPPENVTFDNHSASEIVVKWQLSWSLPQESNGIIRHYRVVYTPIAPSCPRLEQGETQITVPSSTRSTTITGLHPSTRYLVSVAAVTIEAGPAYNMTAQTLPD</sequence>
<dbReference type="Proteomes" id="UP001321473">
    <property type="component" value="Unassembled WGS sequence"/>
</dbReference>
<gene>
    <name evidence="2" type="ORF">V5799_021802</name>
</gene>
<reference evidence="2 3" key="1">
    <citation type="journal article" date="2023" name="Arcadia Sci">
        <title>De novo assembly of a long-read Amblyomma americanum tick genome.</title>
        <authorList>
            <person name="Chou S."/>
            <person name="Poskanzer K.E."/>
            <person name="Rollins M."/>
            <person name="Thuy-Boun P.S."/>
        </authorList>
    </citation>
    <scope>NUCLEOTIDE SEQUENCE [LARGE SCALE GENOMIC DNA]</scope>
    <source>
        <strain evidence="2">F_SG_1</strain>
        <tissue evidence="2">Salivary glands</tissue>
    </source>
</reference>
<proteinExistence type="predicted"/>
<feature type="domain" description="Fibronectin type-III" evidence="1">
    <location>
        <begin position="17"/>
        <end position="118"/>
    </location>
</feature>
<dbReference type="AlphaFoldDB" id="A0AAQ4FNT0"/>